<sequence>MLKARYFPNSDFMHATLSSIPSFVWSSILWGRDLLDANLYWCVGDGKMIDVYKDKWIPIIFTSSLTAGSKVPLSFTDGNQNDVRLLNMKIILLVRGPEIFCTNTWRRLWEPYKKLY</sequence>
<organism evidence="1 2">
    <name type="scientific">Prunus dulcis</name>
    <name type="common">Almond</name>
    <name type="synonym">Amygdalus dulcis</name>
    <dbReference type="NCBI Taxonomy" id="3755"/>
    <lineage>
        <taxon>Eukaryota</taxon>
        <taxon>Viridiplantae</taxon>
        <taxon>Streptophyta</taxon>
        <taxon>Embryophyta</taxon>
        <taxon>Tracheophyta</taxon>
        <taxon>Spermatophyta</taxon>
        <taxon>Magnoliopsida</taxon>
        <taxon>eudicotyledons</taxon>
        <taxon>Gunneridae</taxon>
        <taxon>Pentapetalae</taxon>
        <taxon>rosids</taxon>
        <taxon>fabids</taxon>
        <taxon>Rosales</taxon>
        <taxon>Rosaceae</taxon>
        <taxon>Amygdaloideae</taxon>
        <taxon>Amygdaleae</taxon>
        <taxon>Prunus</taxon>
    </lineage>
</organism>
<evidence type="ECO:0000313" key="1">
    <source>
        <dbReference type="EMBL" id="KAI5349186.1"/>
    </source>
</evidence>
<protein>
    <submittedName>
        <fullName evidence="1">Uncharacterized protein</fullName>
    </submittedName>
</protein>
<reference evidence="1 2" key="1">
    <citation type="journal article" date="2022" name="G3 (Bethesda)">
        <title>Whole-genome sequence and methylome profiling of the almond [Prunus dulcis (Mill.) D.A. Webb] cultivar 'Nonpareil'.</title>
        <authorList>
            <person name="D'Amico-Willman K.M."/>
            <person name="Ouma W.Z."/>
            <person name="Meulia T."/>
            <person name="Sideli G.M."/>
            <person name="Gradziel T.M."/>
            <person name="Fresnedo-Ramirez J."/>
        </authorList>
    </citation>
    <scope>NUCLEOTIDE SEQUENCE [LARGE SCALE GENOMIC DNA]</scope>
    <source>
        <strain evidence="1">Clone GOH B32 T37-40</strain>
    </source>
</reference>
<dbReference type="Proteomes" id="UP001054821">
    <property type="component" value="Chromosome 1"/>
</dbReference>
<gene>
    <name evidence="1" type="ORF">L3X38_002073</name>
</gene>
<dbReference type="EMBL" id="JAJFAZ020000001">
    <property type="protein sequence ID" value="KAI5349186.1"/>
    <property type="molecule type" value="Genomic_DNA"/>
</dbReference>
<accession>A0AAD4WW19</accession>
<comment type="caution">
    <text evidence="1">The sequence shown here is derived from an EMBL/GenBank/DDBJ whole genome shotgun (WGS) entry which is preliminary data.</text>
</comment>
<evidence type="ECO:0000313" key="2">
    <source>
        <dbReference type="Proteomes" id="UP001054821"/>
    </source>
</evidence>
<proteinExistence type="predicted"/>
<keyword evidence="2" id="KW-1185">Reference proteome</keyword>
<dbReference type="AlphaFoldDB" id="A0AAD4WW19"/>
<name>A0AAD4WW19_PRUDU</name>